<dbReference type="InterPro" id="IPR023753">
    <property type="entry name" value="FAD/NAD-binding_dom"/>
</dbReference>
<evidence type="ECO:0000313" key="5">
    <source>
        <dbReference type="EMBL" id="KAH6877192.1"/>
    </source>
</evidence>
<gene>
    <name evidence="5" type="ORF">B0T10DRAFT_448055</name>
</gene>
<dbReference type="PANTHER" id="PTHR23023">
    <property type="entry name" value="DIMETHYLANILINE MONOOXYGENASE"/>
    <property type="match status" value="1"/>
</dbReference>
<name>A0A9P8VUH8_9HYPO</name>
<evidence type="ECO:0000256" key="3">
    <source>
        <dbReference type="ARBA" id="ARBA00023002"/>
    </source>
</evidence>
<accession>A0A9P8VUH8</accession>
<organism evidence="5 6">
    <name type="scientific">Thelonectria olida</name>
    <dbReference type="NCBI Taxonomy" id="1576542"/>
    <lineage>
        <taxon>Eukaryota</taxon>
        <taxon>Fungi</taxon>
        <taxon>Dikarya</taxon>
        <taxon>Ascomycota</taxon>
        <taxon>Pezizomycotina</taxon>
        <taxon>Sordariomycetes</taxon>
        <taxon>Hypocreomycetidae</taxon>
        <taxon>Hypocreales</taxon>
        <taxon>Nectriaceae</taxon>
        <taxon>Thelonectria</taxon>
    </lineage>
</organism>
<keyword evidence="5" id="KW-0503">Monooxygenase</keyword>
<sequence>MGDLSIRTMSDSPDLVVIGAGWYGLAAAKTYIELHPGENVLVIEAEGSCGGTWSKDRLYPGLKSNNLRGSYEYPDLPMSEDVYGVKPGQHIPAAVLHRYLTDFSKKFGVFERTRFNTKVDAIEATESGGWNIHVSPTSGGASETVTAKKLIVATGLTSQPNMPKYTGEETFTPTLIHAKDFCKHSSAVGTCKKAVVVGAGKSAFDCAYIFATDGDAQVDLIIRPTGQGPVWLCPPYVTPMKKMMEELLNTRALTFFSPCPWGGEDGFGMLRGMLHGTAVGRLVVDNFWNLLSNGVIDDHGYNEHPELFKLKPWQNAFWTGSGVGIHNYPTNFFDLVKEGKIRVHIADIDRLDVDKVHLTDGTEITSDFVICATGWKKESSIKFLNFNARLAKSDTEREQLSAQADKEVRDMFPSLKAQPVLRAQQKNEEPLRNYRFIVPADAYFNRNIAFAGMVSTVSTSMFATAQALWISAFFDGRLKRAPKDASEVTKEVMLHTQFGKWRYPCGYGASLPDFAFDSLPYIDLLLNDLGLKTQRKASAMEELTAPYKPWDYKGLSEEWRGLQAE</sequence>
<keyword evidence="6" id="KW-1185">Reference proteome</keyword>
<proteinExistence type="predicted"/>
<dbReference type="AlphaFoldDB" id="A0A9P8VUH8"/>
<keyword evidence="1" id="KW-0285">Flavoprotein</keyword>
<evidence type="ECO:0000256" key="2">
    <source>
        <dbReference type="ARBA" id="ARBA00022827"/>
    </source>
</evidence>
<dbReference type="InterPro" id="IPR036188">
    <property type="entry name" value="FAD/NAD-bd_sf"/>
</dbReference>
<keyword evidence="3" id="KW-0560">Oxidoreductase</keyword>
<dbReference type="SUPFAM" id="SSF51905">
    <property type="entry name" value="FAD/NAD(P)-binding domain"/>
    <property type="match status" value="3"/>
</dbReference>
<reference evidence="5 6" key="1">
    <citation type="journal article" date="2021" name="Nat. Commun.">
        <title>Genetic determinants of endophytism in the Arabidopsis root mycobiome.</title>
        <authorList>
            <person name="Mesny F."/>
            <person name="Miyauchi S."/>
            <person name="Thiergart T."/>
            <person name="Pickel B."/>
            <person name="Atanasova L."/>
            <person name="Karlsson M."/>
            <person name="Huettel B."/>
            <person name="Barry K.W."/>
            <person name="Haridas S."/>
            <person name="Chen C."/>
            <person name="Bauer D."/>
            <person name="Andreopoulos W."/>
            <person name="Pangilinan J."/>
            <person name="LaButti K."/>
            <person name="Riley R."/>
            <person name="Lipzen A."/>
            <person name="Clum A."/>
            <person name="Drula E."/>
            <person name="Henrissat B."/>
            <person name="Kohler A."/>
            <person name="Grigoriev I.V."/>
            <person name="Martin F.M."/>
            <person name="Hacquard S."/>
        </authorList>
    </citation>
    <scope>NUCLEOTIDE SEQUENCE [LARGE SCALE GENOMIC DNA]</scope>
    <source>
        <strain evidence="5 6">MPI-CAGE-CH-0241</strain>
    </source>
</reference>
<dbReference type="Proteomes" id="UP000777438">
    <property type="component" value="Unassembled WGS sequence"/>
</dbReference>
<protein>
    <submittedName>
        <fullName evidence="5">Dimethylaniline monooxygenase</fullName>
    </submittedName>
</protein>
<evidence type="ECO:0000313" key="6">
    <source>
        <dbReference type="Proteomes" id="UP000777438"/>
    </source>
</evidence>
<dbReference type="Gene3D" id="3.50.50.60">
    <property type="entry name" value="FAD/NAD(P)-binding domain"/>
    <property type="match status" value="1"/>
</dbReference>
<dbReference type="InterPro" id="IPR050346">
    <property type="entry name" value="FMO-like"/>
</dbReference>
<keyword evidence="2" id="KW-0274">FAD</keyword>
<dbReference type="GO" id="GO:0004497">
    <property type="term" value="F:monooxygenase activity"/>
    <property type="evidence" value="ECO:0007669"/>
    <property type="project" value="UniProtKB-KW"/>
</dbReference>
<dbReference type="OrthoDB" id="2915840at2759"/>
<dbReference type="Pfam" id="PF07992">
    <property type="entry name" value="Pyr_redox_2"/>
    <property type="match status" value="1"/>
</dbReference>
<evidence type="ECO:0000259" key="4">
    <source>
        <dbReference type="Pfam" id="PF07992"/>
    </source>
</evidence>
<feature type="domain" description="FAD/NAD(P)-binding" evidence="4">
    <location>
        <begin position="14"/>
        <end position="221"/>
    </location>
</feature>
<comment type="caution">
    <text evidence="5">The sequence shown here is derived from an EMBL/GenBank/DDBJ whole genome shotgun (WGS) entry which is preliminary data.</text>
</comment>
<dbReference type="EMBL" id="JAGPYM010000031">
    <property type="protein sequence ID" value="KAH6877192.1"/>
    <property type="molecule type" value="Genomic_DNA"/>
</dbReference>
<evidence type="ECO:0000256" key="1">
    <source>
        <dbReference type="ARBA" id="ARBA00022630"/>
    </source>
</evidence>